<keyword evidence="5" id="KW-1185">Reference proteome</keyword>
<keyword evidence="3" id="KW-0560">Oxidoreductase</keyword>
<dbReference type="PANTHER" id="PTHR24320">
    <property type="entry name" value="RETINOL DEHYDROGENASE"/>
    <property type="match status" value="1"/>
</dbReference>
<dbReference type="STRING" id="1182542.W9Y2B2"/>
<dbReference type="Proteomes" id="UP000019478">
    <property type="component" value="Unassembled WGS sequence"/>
</dbReference>
<protein>
    <recommendedName>
        <fullName evidence="6">Oxidoreductase</fullName>
    </recommendedName>
</protein>
<evidence type="ECO:0000256" key="3">
    <source>
        <dbReference type="ARBA" id="ARBA00023002"/>
    </source>
</evidence>
<proteinExistence type="inferred from homology"/>
<evidence type="ECO:0000256" key="2">
    <source>
        <dbReference type="ARBA" id="ARBA00022857"/>
    </source>
</evidence>
<dbReference type="Pfam" id="PF00106">
    <property type="entry name" value="adh_short"/>
    <property type="match status" value="1"/>
</dbReference>
<comment type="caution">
    <text evidence="4">The sequence shown here is derived from an EMBL/GenBank/DDBJ whole genome shotgun (WGS) entry which is preliminary data.</text>
</comment>
<evidence type="ECO:0000256" key="1">
    <source>
        <dbReference type="ARBA" id="ARBA00006484"/>
    </source>
</evidence>
<organism evidence="4 5">
    <name type="scientific">Capronia epimyces CBS 606.96</name>
    <dbReference type="NCBI Taxonomy" id="1182542"/>
    <lineage>
        <taxon>Eukaryota</taxon>
        <taxon>Fungi</taxon>
        <taxon>Dikarya</taxon>
        <taxon>Ascomycota</taxon>
        <taxon>Pezizomycotina</taxon>
        <taxon>Eurotiomycetes</taxon>
        <taxon>Chaetothyriomycetidae</taxon>
        <taxon>Chaetothyriales</taxon>
        <taxon>Herpotrichiellaceae</taxon>
        <taxon>Capronia</taxon>
    </lineage>
</organism>
<dbReference type="PANTHER" id="PTHR24320:SF236">
    <property type="entry name" value="SHORT-CHAIN DEHYDROGENASE-RELATED"/>
    <property type="match status" value="1"/>
</dbReference>
<keyword evidence="2" id="KW-0521">NADP</keyword>
<reference evidence="4 5" key="1">
    <citation type="submission" date="2013-03" db="EMBL/GenBank/DDBJ databases">
        <title>The Genome Sequence of Capronia epimyces CBS 606.96.</title>
        <authorList>
            <consortium name="The Broad Institute Genomics Platform"/>
            <person name="Cuomo C."/>
            <person name="de Hoog S."/>
            <person name="Gorbushina A."/>
            <person name="Walker B."/>
            <person name="Young S.K."/>
            <person name="Zeng Q."/>
            <person name="Gargeya S."/>
            <person name="Fitzgerald M."/>
            <person name="Haas B."/>
            <person name="Abouelleil A."/>
            <person name="Allen A.W."/>
            <person name="Alvarado L."/>
            <person name="Arachchi H.M."/>
            <person name="Berlin A.M."/>
            <person name="Chapman S.B."/>
            <person name="Gainer-Dewar J."/>
            <person name="Goldberg J."/>
            <person name="Griggs A."/>
            <person name="Gujja S."/>
            <person name="Hansen M."/>
            <person name="Howarth C."/>
            <person name="Imamovic A."/>
            <person name="Ireland A."/>
            <person name="Larimer J."/>
            <person name="McCowan C."/>
            <person name="Murphy C."/>
            <person name="Pearson M."/>
            <person name="Poon T.W."/>
            <person name="Priest M."/>
            <person name="Roberts A."/>
            <person name="Saif S."/>
            <person name="Shea T."/>
            <person name="Sisk P."/>
            <person name="Sykes S."/>
            <person name="Wortman J."/>
            <person name="Nusbaum C."/>
            <person name="Birren B."/>
        </authorList>
    </citation>
    <scope>NUCLEOTIDE SEQUENCE [LARGE SCALE GENOMIC DNA]</scope>
    <source>
        <strain evidence="4 5">CBS 606.96</strain>
    </source>
</reference>
<dbReference type="InterPro" id="IPR002347">
    <property type="entry name" value="SDR_fam"/>
</dbReference>
<name>W9Y2B2_9EURO</name>
<dbReference type="SUPFAM" id="SSF51735">
    <property type="entry name" value="NAD(P)-binding Rossmann-fold domains"/>
    <property type="match status" value="1"/>
</dbReference>
<dbReference type="AlphaFoldDB" id="W9Y2B2"/>
<comment type="similarity">
    <text evidence="1">Belongs to the short-chain dehydrogenases/reductases (SDR) family.</text>
</comment>
<dbReference type="InterPro" id="IPR036291">
    <property type="entry name" value="NAD(P)-bd_dom_sf"/>
</dbReference>
<dbReference type="GO" id="GO:0016491">
    <property type="term" value="F:oxidoreductase activity"/>
    <property type="evidence" value="ECO:0007669"/>
    <property type="project" value="UniProtKB-KW"/>
</dbReference>
<evidence type="ECO:0000313" key="4">
    <source>
        <dbReference type="EMBL" id="EXJ86643.1"/>
    </source>
</evidence>
<dbReference type="EMBL" id="AMGY01000003">
    <property type="protein sequence ID" value="EXJ86643.1"/>
    <property type="molecule type" value="Genomic_DNA"/>
</dbReference>
<dbReference type="Gene3D" id="3.40.50.720">
    <property type="entry name" value="NAD(P)-binding Rossmann-like Domain"/>
    <property type="match status" value="1"/>
</dbReference>
<dbReference type="GeneID" id="19167722"/>
<gene>
    <name evidence="4" type="ORF">A1O3_03596</name>
</gene>
<dbReference type="OrthoDB" id="191139at2759"/>
<evidence type="ECO:0000313" key="5">
    <source>
        <dbReference type="Proteomes" id="UP000019478"/>
    </source>
</evidence>
<dbReference type="PRINTS" id="PR00081">
    <property type="entry name" value="GDHRDH"/>
</dbReference>
<dbReference type="HOGENOM" id="CLU_010194_44_6_1"/>
<sequence length="341" mass="37506">MFYRLGAFYSQSFRLPAPKLTEKNLPDQSGKVFLITGANTGIGYQLASILYGHNGKVYVAARTESKARAAIDQIRQDHPTSTGQLEYLHLDLSDLSSIKASADDFLARETKLHWLNNNAGVMFPPAGSKGAQGLDLTYQTNVLGPYLFTKLLLPLLKRTAEAEPAGSVRVSWAGSLAVVLYSPKGGVAWKKDQTEGNDGQDTLDDGVSHQSIYGVSKAANWFFAREFARRFGETDGVLHNCYNPGNLRSELQRHTDSNWPAWMGWLVHNVLLYPTVYGAYTELFAGLSPDLTLKSDQGAYIVPWGRKDNRLRKDLLVEAASEGGNAKKLVDWCDGVTGPFA</sequence>
<evidence type="ECO:0008006" key="6">
    <source>
        <dbReference type="Google" id="ProtNLM"/>
    </source>
</evidence>
<dbReference type="eggNOG" id="KOG1208">
    <property type="taxonomic scope" value="Eukaryota"/>
</dbReference>
<accession>W9Y2B2</accession>
<dbReference type="RefSeq" id="XP_007731922.1">
    <property type="nucleotide sequence ID" value="XM_007733732.1"/>
</dbReference>